<accession>A0A1A9A7D4</accession>
<dbReference type="EMBL" id="FLRD01000736">
    <property type="protein sequence ID" value="SBT55530.1"/>
    <property type="molecule type" value="Genomic_DNA"/>
</dbReference>
<evidence type="ECO:0000313" key="2">
    <source>
        <dbReference type="EMBL" id="SBT52021.1"/>
    </source>
</evidence>
<gene>
    <name evidence="3" type="ORF">POVWA1_070640</name>
    <name evidence="2" type="ORF">POVWA2_062920</name>
</gene>
<reference evidence="4 5" key="2">
    <citation type="submission" date="2016-05" db="EMBL/GenBank/DDBJ databases">
        <authorList>
            <person name="Naeem Raeece"/>
        </authorList>
    </citation>
    <scope>NUCLEOTIDE SEQUENCE [LARGE SCALE GENOMIC DNA]</scope>
</reference>
<dbReference type="EMBL" id="FLRE01000274">
    <property type="protein sequence ID" value="SBT52021.1"/>
    <property type="molecule type" value="Genomic_DNA"/>
</dbReference>
<evidence type="ECO:0000313" key="4">
    <source>
        <dbReference type="Proteomes" id="UP000078550"/>
    </source>
</evidence>
<proteinExistence type="predicted"/>
<evidence type="ECO:0000256" key="1">
    <source>
        <dbReference type="SAM" id="MobiDB-lite"/>
    </source>
</evidence>
<name>A0A1A9A7D4_PLAOA</name>
<evidence type="ECO:0000313" key="3">
    <source>
        <dbReference type="EMBL" id="SBT55530.1"/>
    </source>
</evidence>
<dbReference type="AlphaFoldDB" id="A0A1A9A7D4"/>
<dbReference type="Pfam" id="PF05795">
    <property type="entry name" value="Plasmodium_Vir"/>
    <property type="match status" value="1"/>
</dbReference>
<dbReference type="InterPro" id="IPR008780">
    <property type="entry name" value="Plasmodium_Vir"/>
</dbReference>
<dbReference type="Proteomes" id="UP000078555">
    <property type="component" value="Unassembled WGS sequence"/>
</dbReference>
<organism evidence="2 4">
    <name type="scientific">Plasmodium ovale wallikeri</name>
    <dbReference type="NCBI Taxonomy" id="864142"/>
    <lineage>
        <taxon>Eukaryota</taxon>
        <taxon>Sar</taxon>
        <taxon>Alveolata</taxon>
        <taxon>Apicomplexa</taxon>
        <taxon>Aconoidasida</taxon>
        <taxon>Haemosporida</taxon>
        <taxon>Plasmodiidae</taxon>
        <taxon>Plasmodium</taxon>
        <taxon>Plasmodium (Plasmodium)</taxon>
    </lineage>
</organism>
<dbReference type="Proteomes" id="UP000078550">
    <property type="component" value="Unassembled WGS sequence"/>
</dbReference>
<feature type="region of interest" description="Disordered" evidence="1">
    <location>
        <begin position="211"/>
        <end position="230"/>
    </location>
</feature>
<sequence length="339" mass="38782">MTQSIDVNQLPSVKFDNELKSKIDYDTLDKFAKNTSDEDISSWITKFKTNTEVYFKYVSEQPPSSHDKGCRDFYYLTYNILNKIQLLRENFMKTLTFTEDIKSIRDKYMSSSSSFICNTKHKYLNYEEKFLDDFCEDINFINEKSDVIQISDQCQTIIDNISSRRVKLIGMKNFFSRGRRSNQITDTCNYNILEVKFPSFACTPNSRPELLHSASMESGHPTDSQQLGKGLGAQSFSPSGELAIDGQESFVNPEGGTNNVSPINEIISVSFPVLGVSVFSYLLYNFTSFGSKIQAFLKKKNDISINQYDNLTNSLSVDASNYEDIYSDNMQYNISYHNV</sequence>
<reference evidence="2" key="1">
    <citation type="submission" date="2016-05" db="EMBL/GenBank/DDBJ databases">
        <authorList>
            <person name="Lavstsen T."/>
            <person name="Jespersen J.S."/>
        </authorList>
    </citation>
    <scope>NUCLEOTIDE SEQUENCE [LARGE SCALE GENOMIC DNA]</scope>
</reference>
<keyword evidence="5" id="KW-1185">Reference proteome</keyword>
<protein>
    <submittedName>
        <fullName evidence="2">PIR Superfamily Protein</fullName>
    </submittedName>
</protein>
<evidence type="ECO:0000313" key="5">
    <source>
        <dbReference type="Proteomes" id="UP000078555"/>
    </source>
</evidence>